<reference evidence="1" key="1">
    <citation type="submission" date="2023-07" db="EMBL/GenBank/DDBJ databases">
        <title>Black Yeasts Isolated from many extreme environments.</title>
        <authorList>
            <person name="Coleine C."/>
            <person name="Stajich J.E."/>
            <person name="Selbmann L."/>
        </authorList>
    </citation>
    <scope>NUCLEOTIDE SEQUENCE</scope>
    <source>
        <strain evidence="1">CCFEE 5714</strain>
    </source>
</reference>
<keyword evidence="2" id="KW-1185">Reference proteome</keyword>
<proteinExistence type="predicted"/>
<name>A0ACC3MQF0_9PEZI</name>
<protein>
    <submittedName>
        <fullName evidence="1">Uncharacterized protein</fullName>
    </submittedName>
</protein>
<dbReference type="Proteomes" id="UP001281147">
    <property type="component" value="Unassembled WGS sequence"/>
</dbReference>
<comment type="caution">
    <text evidence="1">The sequence shown here is derived from an EMBL/GenBank/DDBJ whole genome shotgun (WGS) entry which is preliminary data.</text>
</comment>
<accession>A0ACC3MQF0</accession>
<sequence>MDQNESTSYREPIKIMTVEELRAEKANLQAELEAKSQEFELLLTVKVLSVVTTMSLNKRIMRTLPDDSPRKIRVNQLMHACTHLMRGSGKGEQLALMEDYAEYLANLSWEDTAKHLVAETQHLTDLYGVKVSIVVEEDEEE</sequence>
<organism evidence="1 2">
    <name type="scientific">Vermiconidia calcicola</name>
    <dbReference type="NCBI Taxonomy" id="1690605"/>
    <lineage>
        <taxon>Eukaryota</taxon>
        <taxon>Fungi</taxon>
        <taxon>Dikarya</taxon>
        <taxon>Ascomycota</taxon>
        <taxon>Pezizomycotina</taxon>
        <taxon>Dothideomycetes</taxon>
        <taxon>Dothideomycetidae</taxon>
        <taxon>Mycosphaerellales</taxon>
        <taxon>Extremaceae</taxon>
        <taxon>Vermiconidia</taxon>
    </lineage>
</organism>
<gene>
    <name evidence="1" type="ORF">LTR37_015559</name>
</gene>
<evidence type="ECO:0000313" key="1">
    <source>
        <dbReference type="EMBL" id="KAK3701337.1"/>
    </source>
</evidence>
<evidence type="ECO:0000313" key="2">
    <source>
        <dbReference type="Proteomes" id="UP001281147"/>
    </source>
</evidence>
<dbReference type="EMBL" id="JAUTXU010000175">
    <property type="protein sequence ID" value="KAK3701337.1"/>
    <property type="molecule type" value="Genomic_DNA"/>
</dbReference>